<dbReference type="EMBL" id="JAATIT010000004">
    <property type="protein sequence ID" value="NJB90838.1"/>
    <property type="molecule type" value="Genomic_DNA"/>
</dbReference>
<comment type="caution">
    <text evidence="1">The sequence shown here is derived from an EMBL/GenBank/DDBJ whole genome shotgun (WGS) entry which is preliminary data.</text>
</comment>
<evidence type="ECO:0000313" key="1">
    <source>
        <dbReference type="EMBL" id="NJB90838.1"/>
    </source>
</evidence>
<gene>
    <name evidence="1" type="ORF">GGR90_003040</name>
</gene>
<keyword evidence="2" id="KW-1185">Reference proteome</keyword>
<dbReference type="Proteomes" id="UP000535078">
    <property type="component" value="Unassembled WGS sequence"/>
</dbReference>
<protein>
    <submittedName>
        <fullName evidence="1">Uncharacterized protein</fullName>
    </submittedName>
</protein>
<accession>A0A7X5XTT0</accession>
<dbReference type="RefSeq" id="WP_167922227.1">
    <property type="nucleotide sequence ID" value="NZ_JAATIT010000004.1"/>
</dbReference>
<dbReference type="AlphaFoldDB" id="A0A7X5XTT0"/>
<proteinExistence type="predicted"/>
<reference evidence="1 2" key="1">
    <citation type="submission" date="2020-03" db="EMBL/GenBank/DDBJ databases">
        <title>Genomic Encyclopedia of Type Strains, Phase IV (KMG-IV): sequencing the most valuable type-strain genomes for metagenomic binning, comparative biology and taxonomic classification.</title>
        <authorList>
            <person name="Goeker M."/>
        </authorList>
    </citation>
    <scope>NUCLEOTIDE SEQUENCE [LARGE SCALE GENOMIC DNA]</scope>
    <source>
        <strain evidence="1 2">DSM 25229</strain>
    </source>
</reference>
<organism evidence="1 2">
    <name type="scientific">Sphingopyxis italica</name>
    <dbReference type="NCBI Taxonomy" id="1129133"/>
    <lineage>
        <taxon>Bacteria</taxon>
        <taxon>Pseudomonadati</taxon>
        <taxon>Pseudomonadota</taxon>
        <taxon>Alphaproteobacteria</taxon>
        <taxon>Sphingomonadales</taxon>
        <taxon>Sphingomonadaceae</taxon>
        <taxon>Sphingopyxis</taxon>
    </lineage>
</organism>
<evidence type="ECO:0000313" key="2">
    <source>
        <dbReference type="Proteomes" id="UP000535078"/>
    </source>
</evidence>
<name>A0A7X5XTT0_9SPHN</name>
<sequence>MNAEDQFDRVQAIYPDAVALVEGGRTFVHLPELVIATRTGPVTRDALLCPHEHSGYKTRLFLDAAVPGHLANWTQHNLFTRTWFTWSWNYIVAEQPWTSILANHLAAFR</sequence>